<gene>
    <name evidence="1" type="ORF">JHL16_04220</name>
</gene>
<keyword evidence="1" id="KW-0067">ATP-binding</keyword>
<comment type="caution">
    <text evidence="1">The sequence shown here is derived from an EMBL/GenBank/DDBJ whole genome shotgun (WGS) entry which is preliminary data.</text>
</comment>
<name>A0ACC5QYS1_9HYPH</name>
<dbReference type="EMBL" id="JAENHL010000004">
    <property type="protein sequence ID" value="MBK1865546.1"/>
    <property type="molecule type" value="Genomic_DNA"/>
</dbReference>
<accession>A0ACC5QYS1</accession>
<keyword evidence="2" id="KW-1185">Reference proteome</keyword>
<protein>
    <submittedName>
        <fullName evidence="1">ABC transporter ATP-binding protein</fullName>
    </submittedName>
</protein>
<dbReference type="Proteomes" id="UP000616151">
    <property type="component" value="Unassembled WGS sequence"/>
</dbReference>
<proteinExistence type="predicted"/>
<sequence length="318" mass="33893">MTGEASTPLLKVENLLVAFGRAKAVDGISFDVAPGEMLGLVGESGCGKSTTALALMRLLRDAEIGGTAHLNGVELLGLDEAAMRARRGADVAMIFQDPGTALHPMIRVGDQIVEALTAHLNISRREARKRAIDLLRKVGIAAPEERFSVYPHEMSGGMCQRVVIAMAMACAPRLLLADEPTTALDVTVQAQILELLQGLVREEGMGVILITHDLGVVAGMTDRVAVMYAGAIVEMAATEELFATPLHPYTHGLLRSIPQLDSGWDEPVPTIPGSVQGAELQTGCRFAPRCAKASDACRTPPALREIGENHFVSCWNTP</sequence>
<evidence type="ECO:0000313" key="1">
    <source>
        <dbReference type="EMBL" id="MBK1865546.1"/>
    </source>
</evidence>
<keyword evidence="1" id="KW-0547">Nucleotide-binding</keyword>
<organism evidence="1 2">
    <name type="scientific">Taklimakanibacter albus</name>
    <dbReference type="NCBI Taxonomy" id="2800327"/>
    <lineage>
        <taxon>Bacteria</taxon>
        <taxon>Pseudomonadati</taxon>
        <taxon>Pseudomonadota</taxon>
        <taxon>Alphaproteobacteria</taxon>
        <taxon>Hyphomicrobiales</taxon>
        <taxon>Aestuariivirgaceae</taxon>
        <taxon>Taklimakanibacter</taxon>
    </lineage>
</organism>
<reference evidence="1" key="1">
    <citation type="submission" date="2021-01" db="EMBL/GenBank/DDBJ databases">
        <authorList>
            <person name="Sun Q."/>
        </authorList>
    </citation>
    <scope>NUCLEOTIDE SEQUENCE</scope>
    <source>
        <strain evidence="1">YIM B02566</strain>
    </source>
</reference>
<evidence type="ECO:0000313" key="2">
    <source>
        <dbReference type="Proteomes" id="UP000616151"/>
    </source>
</evidence>